<dbReference type="EMBL" id="QJKJ01014304">
    <property type="protein sequence ID" value="RDX64603.1"/>
    <property type="molecule type" value="Genomic_DNA"/>
</dbReference>
<keyword evidence="3" id="KW-1185">Reference proteome</keyword>
<comment type="caution">
    <text evidence="2">The sequence shown here is derived from an EMBL/GenBank/DDBJ whole genome shotgun (WGS) entry which is preliminary data.</text>
</comment>
<proteinExistence type="predicted"/>
<accession>A0A371EEY9</accession>
<evidence type="ECO:0000256" key="1">
    <source>
        <dbReference type="SAM" id="MobiDB-lite"/>
    </source>
</evidence>
<sequence>MIDELIEECLQQDNSGEGISDFAGDTEAFDCLRSIIGEADCDNLWKRSNNAEVQVAETKKLFPTQVATMFTTKYESSKGGRGQEKAEVNSARKTSVLVDPIVHTRAYQVGNSASEDRKQARVYKKNAESNSNLTRAYSSPVNRSRPQKLKAEIMLVYLVPNLCQVGQSDLKATNDNSSSPPPPMELKPLLSHLKYAYLDIEQQLQSSLPTISTRNRRINCCTS</sequence>
<gene>
    <name evidence="2" type="ORF">CR513_56820</name>
</gene>
<organism evidence="2 3">
    <name type="scientific">Mucuna pruriens</name>
    <name type="common">Velvet bean</name>
    <name type="synonym">Dolichos pruriens</name>
    <dbReference type="NCBI Taxonomy" id="157652"/>
    <lineage>
        <taxon>Eukaryota</taxon>
        <taxon>Viridiplantae</taxon>
        <taxon>Streptophyta</taxon>
        <taxon>Embryophyta</taxon>
        <taxon>Tracheophyta</taxon>
        <taxon>Spermatophyta</taxon>
        <taxon>Magnoliopsida</taxon>
        <taxon>eudicotyledons</taxon>
        <taxon>Gunneridae</taxon>
        <taxon>Pentapetalae</taxon>
        <taxon>rosids</taxon>
        <taxon>fabids</taxon>
        <taxon>Fabales</taxon>
        <taxon>Fabaceae</taxon>
        <taxon>Papilionoideae</taxon>
        <taxon>50 kb inversion clade</taxon>
        <taxon>NPAAA clade</taxon>
        <taxon>indigoferoid/millettioid clade</taxon>
        <taxon>Phaseoleae</taxon>
        <taxon>Mucuna</taxon>
    </lineage>
</organism>
<dbReference type="Proteomes" id="UP000257109">
    <property type="component" value="Unassembled WGS sequence"/>
</dbReference>
<protein>
    <submittedName>
        <fullName evidence="2">Uncharacterized protein</fullName>
    </submittedName>
</protein>
<evidence type="ECO:0000313" key="3">
    <source>
        <dbReference type="Proteomes" id="UP000257109"/>
    </source>
</evidence>
<feature type="region of interest" description="Disordered" evidence="1">
    <location>
        <begin position="109"/>
        <end position="142"/>
    </location>
</feature>
<reference evidence="2" key="1">
    <citation type="submission" date="2018-05" db="EMBL/GenBank/DDBJ databases">
        <title>Draft genome of Mucuna pruriens seed.</title>
        <authorList>
            <person name="Nnadi N.E."/>
            <person name="Vos R."/>
            <person name="Hasami M.H."/>
            <person name="Devisetty U.K."/>
            <person name="Aguiy J.C."/>
        </authorList>
    </citation>
    <scope>NUCLEOTIDE SEQUENCE [LARGE SCALE GENOMIC DNA]</scope>
    <source>
        <strain evidence="2">JCA_2017</strain>
    </source>
</reference>
<feature type="compositionally biased region" description="Polar residues" evidence="1">
    <location>
        <begin position="128"/>
        <end position="142"/>
    </location>
</feature>
<dbReference type="OrthoDB" id="1459910at2759"/>
<feature type="non-terminal residue" evidence="2">
    <location>
        <position position="1"/>
    </location>
</feature>
<evidence type="ECO:0000313" key="2">
    <source>
        <dbReference type="EMBL" id="RDX64603.1"/>
    </source>
</evidence>
<name>A0A371EEY9_MUCPR</name>
<dbReference type="AlphaFoldDB" id="A0A371EEY9"/>